<dbReference type="EMBL" id="WODA01000001">
    <property type="protein sequence ID" value="MUN05511.1"/>
    <property type="molecule type" value="Genomic_DNA"/>
</dbReference>
<dbReference type="PIRSF" id="PIRSF018249">
    <property type="entry name" value="MyrA_prd"/>
    <property type="match status" value="1"/>
</dbReference>
<dbReference type="GO" id="GO:0032259">
    <property type="term" value="P:methylation"/>
    <property type="evidence" value="ECO:0007669"/>
    <property type="project" value="UniProtKB-KW"/>
</dbReference>
<reference evidence="5 6" key="1">
    <citation type="submission" date="2019-11" db="EMBL/GenBank/DDBJ databases">
        <title>Agromyces kandeliae sp. nov., isolated from mangrove soil.</title>
        <authorList>
            <person name="Wang R."/>
        </authorList>
    </citation>
    <scope>NUCLEOTIDE SEQUENCE [LARGE SCALE GENOMIC DNA]</scope>
    <source>
        <strain evidence="5 6">JCM 11431</strain>
    </source>
</reference>
<dbReference type="GO" id="GO:0046872">
    <property type="term" value="F:metal ion binding"/>
    <property type="evidence" value="ECO:0007669"/>
    <property type="project" value="UniProtKB-KW"/>
</dbReference>
<evidence type="ECO:0000256" key="1">
    <source>
        <dbReference type="PIRSR" id="PIRSR018249-1"/>
    </source>
</evidence>
<keyword evidence="5" id="KW-0808">Transferase</keyword>
<dbReference type="InterPro" id="IPR029063">
    <property type="entry name" value="SAM-dependent_MTases_sf"/>
</dbReference>
<keyword evidence="6" id="KW-1185">Reference proteome</keyword>
<dbReference type="InterPro" id="IPR041698">
    <property type="entry name" value="Methyltransf_25"/>
</dbReference>
<keyword evidence="1" id="KW-0862">Zinc</keyword>
<name>A0A7C9LBZ7_9MICO</name>
<dbReference type="Gene3D" id="3.40.50.150">
    <property type="entry name" value="Vaccinia Virus protein VP39"/>
    <property type="match status" value="1"/>
</dbReference>
<sequence>MSIDSTWLRCPNCFSDLEAVSERVFGCADGHRFDRSKHGYLTLLPPRAPRTLGDDREMLSARAELLGGGTYARIAEALVAELLDGRSALDAARGLRVADLGCGTGYYSERLRSAIPGTDILLADRSPDAVRMALRAVPSATGVVLDVWRPLPIRDASVDVILDVFAPRNPSEFARILRPGGRLLVVVPTASHLSELRESGGLIDIPAEKAATVSAQLQVAGFMPLSGRRIEYGVEADAHLRMLIAGMGPSSHHAAALAPIEDDVDTRRMSVSVDVLAFDMPGS</sequence>
<evidence type="ECO:0000313" key="5">
    <source>
        <dbReference type="EMBL" id="MUN05511.1"/>
    </source>
</evidence>
<dbReference type="SUPFAM" id="SSF53335">
    <property type="entry name" value="S-adenosyl-L-methionine-dependent methyltransferases"/>
    <property type="match status" value="1"/>
</dbReference>
<dbReference type="RefSeq" id="WP_155840197.1">
    <property type="nucleotide sequence ID" value="NZ_BAAAIA010000008.1"/>
</dbReference>
<dbReference type="AlphaFoldDB" id="A0A7C9LBZ7"/>
<dbReference type="InterPro" id="IPR016718">
    <property type="entry name" value="rRNA_m1G-MeTrfase_A_prd"/>
</dbReference>
<evidence type="ECO:0000259" key="4">
    <source>
        <dbReference type="Pfam" id="PF21302"/>
    </source>
</evidence>
<evidence type="ECO:0000313" key="6">
    <source>
        <dbReference type="Proteomes" id="UP000480122"/>
    </source>
</evidence>
<proteinExistence type="predicted"/>
<keyword evidence="2" id="KW-0949">S-adenosyl-L-methionine</keyword>
<protein>
    <submittedName>
        <fullName evidence="5">Methyltransferase domain-containing protein</fullName>
    </submittedName>
</protein>
<accession>A0A7C9LBZ7</accession>
<evidence type="ECO:0000259" key="3">
    <source>
        <dbReference type="Pfam" id="PF13649"/>
    </source>
</evidence>
<organism evidence="5 6">
    <name type="scientific">Agromyces luteolus</name>
    <dbReference type="NCBI Taxonomy" id="88373"/>
    <lineage>
        <taxon>Bacteria</taxon>
        <taxon>Bacillati</taxon>
        <taxon>Actinomycetota</taxon>
        <taxon>Actinomycetes</taxon>
        <taxon>Micrococcales</taxon>
        <taxon>Microbacteriaceae</taxon>
        <taxon>Agromyces</taxon>
    </lineage>
</organism>
<evidence type="ECO:0000256" key="2">
    <source>
        <dbReference type="PIRSR" id="PIRSR018249-2"/>
    </source>
</evidence>
<feature type="binding site" evidence="1">
    <location>
        <position position="27"/>
    </location>
    <ligand>
        <name>Zn(2+)</name>
        <dbReference type="ChEBI" id="CHEBI:29105"/>
    </ligand>
</feature>
<feature type="binding site" evidence="1">
    <location>
        <position position="31"/>
    </location>
    <ligand>
        <name>Zn(2+)</name>
        <dbReference type="ChEBI" id="CHEBI:29105"/>
    </ligand>
</feature>
<gene>
    <name evidence="5" type="ORF">GLX25_00035</name>
</gene>
<feature type="domain" description="Methyltransferase" evidence="3">
    <location>
        <begin position="97"/>
        <end position="181"/>
    </location>
</feature>
<dbReference type="Proteomes" id="UP000480122">
    <property type="component" value="Unassembled WGS sequence"/>
</dbReference>
<dbReference type="InterPro" id="IPR048647">
    <property type="entry name" value="RlmA_N"/>
</dbReference>
<dbReference type="CDD" id="cd02440">
    <property type="entry name" value="AdoMet_MTases"/>
    <property type="match status" value="1"/>
</dbReference>
<dbReference type="GO" id="GO:0008168">
    <property type="term" value="F:methyltransferase activity"/>
    <property type="evidence" value="ECO:0007669"/>
    <property type="project" value="UniProtKB-KW"/>
</dbReference>
<feature type="binding site" evidence="2">
    <location>
        <position position="192"/>
    </location>
    <ligand>
        <name>S-adenosyl-L-methionine</name>
        <dbReference type="ChEBI" id="CHEBI:59789"/>
    </ligand>
</feature>
<keyword evidence="5" id="KW-0489">Methyltransferase</keyword>
<dbReference type="Pfam" id="PF13649">
    <property type="entry name" value="Methyltransf_25"/>
    <property type="match status" value="1"/>
</dbReference>
<comment type="caution">
    <text evidence="5">The sequence shown here is derived from an EMBL/GenBank/DDBJ whole genome shotgun (WGS) entry which is preliminary data.</text>
</comment>
<dbReference type="Pfam" id="PF21302">
    <property type="entry name" value="Zn_ribbon_RlmA"/>
    <property type="match status" value="1"/>
</dbReference>
<feature type="domain" description="23S rRNA (guanine(745)-N(1))-methyltransferase N-terminal" evidence="4">
    <location>
        <begin position="9"/>
        <end position="45"/>
    </location>
</feature>
<keyword evidence="1" id="KW-0479">Metal-binding</keyword>
<feature type="binding site" evidence="2">
    <location>
        <begin position="104"/>
        <end position="105"/>
    </location>
    <ligand>
        <name>S-adenosyl-L-methionine</name>
        <dbReference type="ChEBI" id="CHEBI:59789"/>
    </ligand>
</feature>
<dbReference type="OrthoDB" id="108476at2"/>
<feature type="binding site" evidence="2">
    <location>
        <position position="71"/>
    </location>
    <ligand>
        <name>S-adenosyl-L-methionine</name>
        <dbReference type="ChEBI" id="CHEBI:59789"/>
    </ligand>
</feature>